<evidence type="ECO:0000256" key="8">
    <source>
        <dbReference type="ARBA" id="ARBA00022989"/>
    </source>
</evidence>
<dbReference type="SUPFAM" id="SSF144091">
    <property type="entry name" value="Rhomboid-like"/>
    <property type="match status" value="1"/>
</dbReference>
<feature type="transmembrane region" description="Helical" evidence="10">
    <location>
        <begin position="299"/>
        <end position="324"/>
    </location>
</feature>
<comment type="catalytic activity">
    <reaction evidence="1 10">
        <text>Cleaves type-1 transmembrane domains using a catalytic dyad composed of serine and histidine that are contributed by different transmembrane domains.</text>
        <dbReference type="EC" id="3.4.21.105"/>
    </reaction>
</comment>
<evidence type="ECO:0000256" key="3">
    <source>
        <dbReference type="ARBA" id="ARBA00009045"/>
    </source>
</evidence>
<evidence type="ECO:0000256" key="4">
    <source>
        <dbReference type="ARBA" id="ARBA00022670"/>
    </source>
</evidence>
<proteinExistence type="inferred from homology"/>
<dbReference type="AlphaFoldDB" id="A0AAV9P4G9"/>
<comment type="subcellular location">
    <subcellularLocation>
        <location evidence="2 10">Membrane</location>
        <topology evidence="2 10">Multi-pass membrane protein</topology>
    </subcellularLocation>
</comment>
<keyword evidence="6 10" id="KW-0378">Hydrolase</keyword>
<evidence type="ECO:0000256" key="7">
    <source>
        <dbReference type="ARBA" id="ARBA00022825"/>
    </source>
</evidence>
<feature type="compositionally biased region" description="Basic and acidic residues" evidence="11">
    <location>
        <begin position="93"/>
        <end position="107"/>
    </location>
</feature>
<dbReference type="InterPro" id="IPR035952">
    <property type="entry name" value="Rhomboid-like_sf"/>
</dbReference>
<evidence type="ECO:0000256" key="1">
    <source>
        <dbReference type="ARBA" id="ARBA00000156"/>
    </source>
</evidence>
<dbReference type="GO" id="GO:0006508">
    <property type="term" value="P:proteolysis"/>
    <property type="evidence" value="ECO:0007669"/>
    <property type="project" value="UniProtKB-KW"/>
</dbReference>
<dbReference type="InterPro" id="IPR002610">
    <property type="entry name" value="Peptidase_S54_rhomboid-like"/>
</dbReference>
<keyword evidence="8 10" id="KW-1133">Transmembrane helix</keyword>
<name>A0AAV9P4G9_9PEZI</name>
<feature type="transmembrane region" description="Helical" evidence="10">
    <location>
        <begin position="358"/>
        <end position="375"/>
    </location>
</feature>
<feature type="transmembrane region" description="Helical" evidence="10">
    <location>
        <begin position="118"/>
        <end position="139"/>
    </location>
</feature>
<keyword evidence="9 10" id="KW-0472">Membrane</keyword>
<organism evidence="13 14">
    <name type="scientific">Saxophila tyrrhenica</name>
    <dbReference type="NCBI Taxonomy" id="1690608"/>
    <lineage>
        <taxon>Eukaryota</taxon>
        <taxon>Fungi</taxon>
        <taxon>Dikarya</taxon>
        <taxon>Ascomycota</taxon>
        <taxon>Pezizomycotina</taxon>
        <taxon>Dothideomycetes</taxon>
        <taxon>Dothideomycetidae</taxon>
        <taxon>Mycosphaerellales</taxon>
        <taxon>Extremaceae</taxon>
        <taxon>Saxophila</taxon>
    </lineage>
</organism>
<keyword evidence="7 10" id="KW-0720">Serine protease</keyword>
<feature type="region of interest" description="Disordered" evidence="11">
    <location>
        <begin position="385"/>
        <end position="404"/>
    </location>
</feature>
<gene>
    <name evidence="13" type="ORF">LTR77_007202</name>
</gene>
<keyword evidence="14" id="KW-1185">Reference proteome</keyword>
<comment type="similarity">
    <text evidence="3 10">Belongs to the peptidase S54 family.</text>
</comment>
<dbReference type="Pfam" id="PF01694">
    <property type="entry name" value="Rhomboid"/>
    <property type="match status" value="1"/>
</dbReference>
<sequence>MAANDYYSHSQYAANPYHDHEYSNAPLPPIPQNAHSPYNSNYQSPYSHPQYASSSNGKLGGRDPSDPFDDENSIPLSGRQAKHASATTLDPILPHEQDDPFVRDADPRRKRRKAKKEGFLRDGCWVVYFLTVVQIGVFVGEIIKNAILTNTPIEIHPSFNPMIGPSPYVLINMGARYPPCMHSIPNVQNSSIPISWPCPAATSLTGADVQCTLSQLCGLGGVSLPELGSDMTSSPTPNQWYRFIIPIFLHAGLIHIGFNLLLQLTLGRDIEKLIGSVRFAIVYFASGIFGFVLGGNFAATGIASCGCSGSLFGILAITLIDLLYTWKERKGPLKDLLFIVLDVAIAFVLGLLPGLDNFSHIGGFLMGLVLGVCILRSPAAISRRTTDYSPAPPHTSPSSSAPGTDLKTFIKSPLSFFKNRRGAWWAWWLVRAAALVGVLIGFILLIENFYAWPRTTCSWCKYLSCLPVTVDGQDWCEVGNLNITTTENQTPNPSRRDVLGGMEQLGMASLGGGLGTW</sequence>
<dbReference type="Proteomes" id="UP001337655">
    <property type="component" value="Unassembled WGS sequence"/>
</dbReference>
<dbReference type="RefSeq" id="XP_064657209.1">
    <property type="nucleotide sequence ID" value="XM_064804439.1"/>
</dbReference>
<evidence type="ECO:0000256" key="11">
    <source>
        <dbReference type="SAM" id="MobiDB-lite"/>
    </source>
</evidence>
<dbReference type="InterPro" id="IPR022764">
    <property type="entry name" value="Peptidase_S54_rhomboid_dom"/>
</dbReference>
<feature type="transmembrane region" description="Helical" evidence="10">
    <location>
        <begin position="336"/>
        <end position="352"/>
    </location>
</feature>
<dbReference type="PANTHER" id="PTHR22936">
    <property type="entry name" value="RHOMBOID-RELATED"/>
    <property type="match status" value="1"/>
</dbReference>
<protein>
    <recommendedName>
        <fullName evidence="10">Rhomboid-type serine protease</fullName>
        <ecNumber evidence="10">3.4.21.105</ecNumber>
    </recommendedName>
</protein>
<feature type="transmembrane region" description="Helical" evidence="10">
    <location>
        <begin position="424"/>
        <end position="446"/>
    </location>
</feature>
<feature type="domain" description="Peptidase S54 rhomboid" evidence="12">
    <location>
        <begin position="238"/>
        <end position="376"/>
    </location>
</feature>
<dbReference type="GO" id="GO:0004252">
    <property type="term" value="F:serine-type endopeptidase activity"/>
    <property type="evidence" value="ECO:0007669"/>
    <property type="project" value="InterPro"/>
</dbReference>
<dbReference type="PANTHER" id="PTHR22936:SF69">
    <property type="entry name" value="RHOMBOID-LIKE PROTEIN"/>
    <property type="match status" value="1"/>
</dbReference>
<accession>A0AAV9P4G9</accession>
<reference evidence="13 14" key="1">
    <citation type="submission" date="2023-08" db="EMBL/GenBank/DDBJ databases">
        <title>Black Yeasts Isolated from many extreme environments.</title>
        <authorList>
            <person name="Coleine C."/>
            <person name="Stajich J.E."/>
            <person name="Selbmann L."/>
        </authorList>
    </citation>
    <scope>NUCLEOTIDE SEQUENCE [LARGE SCALE GENOMIC DNA]</scope>
    <source>
        <strain evidence="13 14">CCFEE 5935</strain>
    </source>
</reference>
<dbReference type="GeneID" id="89928538"/>
<dbReference type="GO" id="GO:0016020">
    <property type="term" value="C:membrane"/>
    <property type="evidence" value="ECO:0007669"/>
    <property type="project" value="UniProtKB-SubCell"/>
</dbReference>
<dbReference type="EMBL" id="JAVRRT010000011">
    <property type="protein sequence ID" value="KAK5167503.1"/>
    <property type="molecule type" value="Genomic_DNA"/>
</dbReference>
<feature type="region of interest" description="Disordered" evidence="11">
    <location>
        <begin position="17"/>
        <end position="114"/>
    </location>
</feature>
<evidence type="ECO:0000256" key="10">
    <source>
        <dbReference type="RuleBase" id="RU362115"/>
    </source>
</evidence>
<dbReference type="Gene3D" id="1.20.1540.10">
    <property type="entry name" value="Rhomboid-like"/>
    <property type="match status" value="1"/>
</dbReference>
<evidence type="ECO:0000313" key="14">
    <source>
        <dbReference type="Proteomes" id="UP001337655"/>
    </source>
</evidence>
<evidence type="ECO:0000256" key="6">
    <source>
        <dbReference type="ARBA" id="ARBA00022801"/>
    </source>
</evidence>
<keyword evidence="4 10" id="KW-0645">Protease</keyword>
<evidence type="ECO:0000256" key="2">
    <source>
        <dbReference type="ARBA" id="ARBA00004141"/>
    </source>
</evidence>
<feature type="compositionally biased region" description="Low complexity" evidence="11">
    <location>
        <begin position="35"/>
        <end position="49"/>
    </location>
</feature>
<evidence type="ECO:0000256" key="5">
    <source>
        <dbReference type="ARBA" id="ARBA00022692"/>
    </source>
</evidence>
<feature type="transmembrane region" description="Helical" evidence="10">
    <location>
        <begin position="240"/>
        <end position="261"/>
    </location>
</feature>
<comment type="function">
    <text evidence="10">Serine protease involved in intramembrane proteolysis.</text>
</comment>
<evidence type="ECO:0000313" key="13">
    <source>
        <dbReference type="EMBL" id="KAK5167503.1"/>
    </source>
</evidence>
<evidence type="ECO:0000256" key="9">
    <source>
        <dbReference type="ARBA" id="ARBA00023136"/>
    </source>
</evidence>
<evidence type="ECO:0000259" key="12">
    <source>
        <dbReference type="Pfam" id="PF01694"/>
    </source>
</evidence>
<dbReference type="EC" id="3.4.21.105" evidence="10"/>
<comment type="caution">
    <text evidence="13">The sequence shown here is derived from an EMBL/GenBank/DDBJ whole genome shotgun (WGS) entry which is preliminary data.</text>
</comment>
<feature type="transmembrane region" description="Helical" evidence="10">
    <location>
        <begin position="273"/>
        <end position="293"/>
    </location>
</feature>
<keyword evidence="5 10" id="KW-0812">Transmembrane</keyword>